<dbReference type="Pfam" id="PF00475">
    <property type="entry name" value="IGPD"/>
    <property type="match status" value="1"/>
</dbReference>
<dbReference type="HAMAP" id="MF_00076">
    <property type="entry name" value="HisB"/>
    <property type="match status" value="1"/>
</dbReference>
<comment type="catalytic activity">
    <reaction evidence="5">
        <text>D-erythro-1-(imidazol-4-yl)glycerol 3-phosphate = 3-(imidazol-4-yl)-2-oxopropyl phosphate + H2O</text>
        <dbReference type="Rhea" id="RHEA:11040"/>
        <dbReference type="ChEBI" id="CHEBI:15377"/>
        <dbReference type="ChEBI" id="CHEBI:57766"/>
        <dbReference type="ChEBI" id="CHEBI:58278"/>
        <dbReference type="EC" id="4.2.1.19"/>
    </reaction>
</comment>
<dbReference type="EMBL" id="JAMQOQ010000005">
    <property type="protein sequence ID" value="MDS0296139.1"/>
    <property type="molecule type" value="Genomic_DNA"/>
</dbReference>
<evidence type="ECO:0000313" key="8">
    <source>
        <dbReference type="Proteomes" id="UP001254813"/>
    </source>
</evidence>
<dbReference type="PANTHER" id="PTHR23133">
    <property type="entry name" value="IMIDAZOLEGLYCEROL-PHOSPHATE DEHYDRATASE HIS7"/>
    <property type="match status" value="1"/>
</dbReference>
<dbReference type="RefSeq" id="WP_310930129.1">
    <property type="nucleotide sequence ID" value="NZ_JAMQOQ010000005.1"/>
</dbReference>
<comment type="subcellular location">
    <subcellularLocation>
        <location evidence="5">Cytoplasm</location>
    </subcellularLocation>
</comment>
<comment type="pathway">
    <text evidence="1 5">Amino-acid biosynthesis; L-histidine biosynthesis; L-histidine from 5-phospho-alpha-D-ribose 1-diphosphate: step 6/9.</text>
</comment>
<dbReference type="Proteomes" id="UP001254813">
    <property type="component" value="Unassembled WGS sequence"/>
</dbReference>
<accession>A0ABU2G7C7</accession>
<dbReference type="GO" id="GO:0004424">
    <property type="term" value="F:imidazoleglycerol-phosphate dehydratase activity"/>
    <property type="evidence" value="ECO:0007669"/>
    <property type="project" value="UniProtKB-EC"/>
</dbReference>
<reference evidence="7 8" key="1">
    <citation type="submission" date="2022-06" db="EMBL/GenBank/DDBJ databases">
        <title>Halogeometricum sp. a new haloarchaeum isolate from saline soil.</title>
        <authorList>
            <person name="Strakova D."/>
            <person name="Galisteo C."/>
            <person name="Sanchez-Porro C."/>
            <person name="Ventosa A."/>
        </authorList>
    </citation>
    <scope>NUCLEOTIDE SEQUENCE [LARGE SCALE GENOMIC DNA]</scope>
    <source>
        <strain evidence="8">S3BR25-2</strain>
    </source>
</reference>
<protein>
    <recommendedName>
        <fullName evidence="5">Imidazoleglycerol-phosphate dehydratase</fullName>
        <shortName evidence="5">IGPD</shortName>
        <ecNumber evidence="5">4.2.1.19</ecNumber>
    </recommendedName>
</protein>
<evidence type="ECO:0000313" key="7">
    <source>
        <dbReference type="EMBL" id="MDS0296139.1"/>
    </source>
</evidence>
<evidence type="ECO:0000256" key="6">
    <source>
        <dbReference type="SAM" id="MobiDB-lite"/>
    </source>
</evidence>
<evidence type="ECO:0000256" key="5">
    <source>
        <dbReference type="HAMAP-Rule" id="MF_00076"/>
    </source>
</evidence>
<dbReference type="PROSITE" id="PS00954">
    <property type="entry name" value="IGP_DEHYDRATASE_1"/>
    <property type="match status" value="1"/>
</dbReference>
<gene>
    <name evidence="5 7" type="primary">hisB</name>
    <name evidence="7" type="ORF">NDI79_18340</name>
</gene>
<keyword evidence="4 5" id="KW-0456">Lyase</keyword>
<keyword evidence="8" id="KW-1185">Reference proteome</keyword>
<sequence length="211" mass="22679">MTDDADSDADPDRDAGAASRAAAISRETAETTIDVTLRVDGDGDSVVDTGVGFFDHMLEAFAKHGLFDLTVQCDGDLHIDDHHTVEDVAIVLGDAFEEALGDKRGIVRYADRKVPLDEAVAGVVVDVSGRPYFDFDGAFSQDEIGDFTSDMARHFAYSLAMHAGLTLHTEIEGDNAHHEAEALFKALARALDDATRVDPRRSDTPSTKGAL</sequence>
<evidence type="ECO:0000256" key="2">
    <source>
        <dbReference type="ARBA" id="ARBA00022605"/>
    </source>
</evidence>
<comment type="caution">
    <text evidence="7">The sequence shown here is derived from an EMBL/GenBank/DDBJ whole genome shotgun (WGS) entry which is preliminary data.</text>
</comment>
<dbReference type="PANTHER" id="PTHR23133:SF2">
    <property type="entry name" value="IMIDAZOLEGLYCEROL-PHOSPHATE DEHYDRATASE"/>
    <property type="match status" value="1"/>
</dbReference>
<dbReference type="Gene3D" id="3.30.230.40">
    <property type="entry name" value="Imidazole glycerol phosphate dehydratase, domain 1"/>
    <property type="match status" value="2"/>
</dbReference>
<feature type="region of interest" description="Disordered" evidence="6">
    <location>
        <begin position="1"/>
        <end position="23"/>
    </location>
</feature>
<dbReference type="CDD" id="cd07914">
    <property type="entry name" value="IGPD"/>
    <property type="match status" value="1"/>
</dbReference>
<dbReference type="NCBIfam" id="NF002116">
    <property type="entry name" value="PRK00951.2-6"/>
    <property type="match status" value="1"/>
</dbReference>
<dbReference type="InterPro" id="IPR020568">
    <property type="entry name" value="Ribosomal_Su5_D2-typ_SF"/>
</dbReference>
<keyword evidence="3 5" id="KW-0368">Histidine biosynthesis</keyword>
<dbReference type="InterPro" id="IPR020565">
    <property type="entry name" value="ImidazoleglycerP_deHydtase_CS"/>
</dbReference>
<organism evidence="7 8">
    <name type="scientific">Halogeometricum luteum</name>
    <dbReference type="NCBI Taxonomy" id="2950537"/>
    <lineage>
        <taxon>Archaea</taxon>
        <taxon>Methanobacteriati</taxon>
        <taxon>Methanobacteriota</taxon>
        <taxon>Stenosarchaea group</taxon>
        <taxon>Halobacteria</taxon>
        <taxon>Halobacteriales</taxon>
        <taxon>Haloferacaceae</taxon>
        <taxon>Halogeometricum</taxon>
    </lineage>
</organism>
<dbReference type="InterPro" id="IPR000807">
    <property type="entry name" value="ImidazoleglycerolP_deHydtase"/>
</dbReference>
<comment type="similarity">
    <text evidence="5">Belongs to the imidazoleglycerol-phosphate dehydratase family.</text>
</comment>
<keyword evidence="2 5" id="KW-0028">Amino-acid biosynthesis</keyword>
<evidence type="ECO:0000256" key="4">
    <source>
        <dbReference type="ARBA" id="ARBA00023239"/>
    </source>
</evidence>
<dbReference type="NCBIfam" id="NF002111">
    <property type="entry name" value="PRK00951.2-1"/>
    <property type="match status" value="1"/>
</dbReference>
<dbReference type="EC" id="4.2.1.19" evidence="5"/>
<evidence type="ECO:0000256" key="1">
    <source>
        <dbReference type="ARBA" id="ARBA00005047"/>
    </source>
</evidence>
<evidence type="ECO:0000256" key="3">
    <source>
        <dbReference type="ARBA" id="ARBA00023102"/>
    </source>
</evidence>
<dbReference type="SUPFAM" id="SSF54211">
    <property type="entry name" value="Ribosomal protein S5 domain 2-like"/>
    <property type="match status" value="2"/>
</dbReference>
<name>A0ABU2G7C7_9EURY</name>
<dbReference type="PROSITE" id="PS00955">
    <property type="entry name" value="IGP_DEHYDRATASE_2"/>
    <property type="match status" value="1"/>
</dbReference>
<dbReference type="InterPro" id="IPR038494">
    <property type="entry name" value="IGPD_sf"/>
</dbReference>
<proteinExistence type="inferred from homology"/>
<keyword evidence="5" id="KW-0963">Cytoplasm</keyword>
<dbReference type="NCBIfam" id="NF002114">
    <property type="entry name" value="PRK00951.2-4"/>
    <property type="match status" value="1"/>
</dbReference>